<proteinExistence type="predicted"/>
<dbReference type="GO" id="GO:0016740">
    <property type="term" value="F:transferase activity"/>
    <property type="evidence" value="ECO:0007669"/>
    <property type="project" value="UniProtKB-KW"/>
</dbReference>
<dbReference type="RefSeq" id="WP_104387971.1">
    <property type="nucleotide sequence ID" value="NZ_PGEM01000078.1"/>
</dbReference>
<dbReference type="EMBL" id="PGEM01000078">
    <property type="protein sequence ID" value="PPJ63167.1"/>
    <property type="molecule type" value="Genomic_DNA"/>
</dbReference>
<keyword evidence="3" id="KW-1185">Reference proteome</keyword>
<protein>
    <submittedName>
        <fullName evidence="2">Sugar transferase</fullName>
    </submittedName>
</protein>
<dbReference type="Proteomes" id="UP000239589">
    <property type="component" value="Unassembled WGS sequence"/>
</dbReference>
<keyword evidence="1" id="KW-0812">Transmembrane</keyword>
<gene>
    <name evidence="2" type="ORF">CUN59_11515</name>
</gene>
<sequence>MQSSLISSHNHNSIISNKSEHLSFLSCRLQWRMGKLLVKNSETFSQPYLASLENKQSLIECLKHSPVSLVSIDPKIDPAVIKVWADACEEANKPIFMNIPGYQKFPQTGNQIFTGLARIIDWTVALFLVFLMSPFLLPGLILMQMSSPNFLFDYQWYVGEKFQLVRNIKFRTNISVDVSSLHIISMTKYCLEKYFNLVNVLQWKTRLIGYHYLSLEDAIRLSLEKQHQKLNKEHKFMKVA</sequence>
<name>A0A2S6CTZ7_9CYAN</name>
<keyword evidence="1" id="KW-1133">Transmembrane helix</keyword>
<organism evidence="2 3">
    <name type="scientific">Cuspidothrix issatschenkoi CHARLIE-1</name>
    <dbReference type="NCBI Taxonomy" id="2052836"/>
    <lineage>
        <taxon>Bacteria</taxon>
        <taxon>Bacillati</taxon>
        <taxon>Cyanobacteriota</taxon>
        <taxon>Cyanophyceae</taxon>
        <taxon>Nostocales</taxon>
        <taxon>Aphanizomenonaceae</taxon>
        <taxon>Cuspidothrix</taxon>
    </lineage>
</organism>
<accession>A0A2S6CTZ7</accession>
<feature type="transmembrane region" description="Helical" evidence="1">
    <location>
        <begin position="122"/>
        <end position="142"/>
    </location>
</feature>
<evidence type="ECO:0000256" key="1">
    <source>
        <dbReference type="SAM" id="Phobius"/>
    </source>
</evidence>
<keyword evidence="2" id="KW-0808">Transferase</keyword>
<comment type="caution">
    <text evidence="2">The sequence shown here is derived from an EMBL/GenBank/DDBJ whole genome shotgun (WGS) entry which is preliminary data.</text>
</comment>
<reference evidence="2 3" key="1">
    <citation type="submission" date="2018-02" db="EMBL/GenBank/DDBJ databases">
        <title>Discovery of a pederin family compound in a non-symbiotic bloom-forming cyanobacterium.</title>
        <authorList>
            <person name="Kust A."/>
            <person name="Mares J."/>
            <person name="Jokela J."/>
            <person name="Urajova P."/>
            <person name="Hajek J."/>
            <person name="Saurav K."/>
            <person name="Voracova K."/>
            <person name="Fewer D.P."/>
            <person name="Haapaniemi E."/>
            <person name="Permi P."/>
            <person name="Rehakova K."/>
            <person name="Sivonen K."/>
            <person name="Hrouzek P."/>
        </authorList>
    </citation>
    <scope>NUCLEOTIDE SEQUENCE [LARGE SCALE GENOMIC DNA]</scope>
    <source>
        <strain evidence="2 3">CHARLIE-1</strain>
    </source>
</reference>
<keyword evidence="1" id="KW-0472">Membrane</keyword>
<evidence type="ECO:0000313" key="2">
    <source>
        <dbReference type="EMBL" id="PPJ63167.1"/>
    </source>
</evidence>
<dbReference type="NCBIfam" id="NF045514">
    <property type="entry name" value="glycotran_HepC"/>
    <property type="match status" value="1"/>
</dbReference>
<dbReference type="OrthoDB" id="570875at2"/>
<dbReference type="AlphaFoldDB" id="A0A2S6CTZ7"/>
<evidence type="ECO:0000313" key="3">
    <source>
        <dbReference type="Proteomes" id="UP000239589"/>
    </source>
</evidence>